<dbReference type="PANTHER" id="PTHR11256:SF47">
    <property type="entry name" value="BCL-2-LIKE PROTEIN 10"/>
    <property type="match status" value="1"/>
</dbReference>
<comment type="similarity">
    <text evidence="2">Belongs to the Bcl-2 family.</text>
</comment>
<dbReference type="GO" id="GO:0008630">
    <property type="term" value="P:intrinsic apoptotic signaling pathway in response to DNA damage"/>
    <property type="evidence" value="ECO:0007669"/>
    <property type="project" value="TreeGrafter"/>
</dbReference>
<evidence type="ECO:0000313" key="10">
    <source>
        <dbReference type="RefSeq" id="XP_004835854.1"/>
    </source>
</evidence>
<dbReference type="CTD" id="10017"/>
<evidence type="ECO:0000256" key="5">
    <source>
        <dbReference type="ARBA" id="ARBA00022989"/>
    </source>
</evidence>
<feature type="domain" description="Bcl-2 Bcl-2 homology region 1-3" evidence="8">
    <location>
        <begin position="39"/>
        <end position="138"/>
    </location>
</feature>
<evidence type="ECO:0000259" key="8">
    <source>
        <dbReference type="Pfam" id="PF00452"/>
    </source>
</evidence>
<evidence type="ECO:0000313" key="9">
    <source>
        <dbReference type="Proteomes" id="UP000694906"/>
    </source>
</evidence>
<keyword evidence="4" id="KW-0053">Apoptosis</keyword>
<dbReference type="GO" id="GO:0005741">
    <property type="term" value="C:mitochondrial outer membrane"/>
    <property type="evidence" value="ECO:0007669"/>
    <property type="project" value="TreeGrafter"/>
</dbReference>
<dbReference type="GeneID" id="101700948"/>
<gene>
    <name evidence="10" type="primary">Bcl2l10</name>
</gene>
<evidence type="ECO:0000256" key="4">
    <source>
        <dbReference type="ARBA" id="ARBA00022703"/>
    </source>
</evidence>
<dbReference type="GO" id="GO:0042981">
    <property type="term" value="P:regulation of apoptotic process"/>
    <property type="evidence" value="ECO:0007669"/>
    <property type="project" value="InterPro"/>
</dbReference>
<organism evidence="9 10">
    <name type="scientific">Heterocephalus glaber</name>
    <name type="common">Naked mole rat</name>
    <dbReference type="NCBI Taxonomy" id="10181"/>
    <lineage>
        <taxon>Eukaryota</taxon>
        <taxon>Metazoa</taxon>
        <taxon>Chordata</taxon>
        <taxon>Craniata</taxon>
        <taxon>Vertebrata</taxon>
        <taxon>Euteleostomi</taxon>
        <taxon>Mammalia</taxon>
        <taxon>Eutheria</taxon>
        <taxon>Euarchontoglires</taxon>
        <taxon>Glires</taxon>
        <taxon>Rodentia</taxon>
        <taxon>Hystricomorpha</taxon>
        <taxon>Bathyergidae</taxon>
        <taxon>Heterocephalus</taxon>
    </lineage>
</organism>
<dbReference type="AlphaFoldDB" id="A0AAX6NSD0"/>
<feature type="transmembrane region" description="Helical" evidence="7">
    <location>
        <begin position="157"/>
        <end position="175"/>
    </location>
</feature>
<dbReference type="Pfam" id="PF00452">
    <property type="entry name" value="Bcl-2"/>
    <property type="match status" value="1"/>
</dbReference>
<evidence type="ECO:0000256" key="7">
    <source>
        <dbReference type="SAM" id="Phobius"/>
    </source>
</evidence>
<dbReference type="InterPro" id="IPR002475">
    <property type="entry name" value="Bcl2-like"/>
</dbReference>
<accession>A0AAX6NSD0</accession>
<dbReference type="Gene3D" id="1.10.437.10">
    <property type="entry name" value="Blc2-like"/>
    <property type="match status" value="1"/>
</dbReference>
<dbReference type="GO" id="GO:0051400">
    <property type="term" value="F:BH domain binding"/>
    <property type="evidence" value="ECO:0007669"/>
    <property type="project" value="TreeGrafter"/>
</dbReference>
<keyword evidence="5 7" id="KW-1133">Transmembrane helix</keyword>
<evidence type="ECO:0000256" key="1">
    <source>
        <dbReference type="ARBA" id="ARBA00004308"/>
    </source>
</evidence>
<proteinExistence type="inferred from homology"/>
<dbReference type="InterPro" id="IPR026298">
    <property type="entry name" value="Bcl-2_fam"/>
</dbReference>
<dbReference type="InterPro" id="IPR046371">
    <property type="entry name" value="Bcl-2_BH1-3"/>
</dbReference>
<dbReference type="GO" id="GO:0012505">
    <property type="term" value="C:endomembrane system"/>
    <property type="evidence" value="ECO:0007669"/>
    <property type="project" value="UniProtKB-SubCell"/>
</dbReference>
<comment type="subcellular location">
    <subcellularLocation>
        <location evidence="1">Endomembrane system</location>
    </subcellularLocation>
</comment>
<keyword evidence="6 7" id="KW-0472">Membrane</keyword>
<dbReference type="GO" id="GO:0001836">
    <property type="term" value="P:release of cytochrome c from mitochondria"/>
    <property type="evidence" value="ECO:0007669"/>
    <property type="project" value="TreeGrafter"/>
</dbReference>
<evidence type="ECO:0000256" key="2">
    <source>
        <dbReference type="ARBA" id="ARBA00009458"/>
    </source>
</evidence>
<dbReference type="PANTHER" id="PTHR11256">
    <property type="entry name" value="BCL-2 RELATED"/>
    <property type="match status" value="1"/>
</dbReference>
<keyword evidence="3 7" id="KW-0812">Transmembrane</keyword>
<dbReference type="InterPro" id="IPR036834">
    <property type="entry name" value="Bcl-2-like_sf"/>
</dbReference>
<dbReference type="PROSITE" id="PS50062">
    <property type="entry name" value="BCL2_FAMILY"/>
    <property type="match status" value="1"/>
</dbReference>
<dbReference type="RefSeq" id="XP_004835854.1">
    <property type="nucleotide sequence ID" value="XM_004835797.2"/>
</dbReference>
<dbReference type="GO" id="GO:0097192">
    <property type="term" value="P:extrinsic apoptotic signaling pathway in absence of ligand"/>
    <property type="evidence" value="ECO:0007669"/>
    <property type="project" value="TreeGrafter"/>
</dbReference>
<keyword evidence="9" id="KW-1185">Reference proteome</keyword>
<dbReference type="Proteomes" id="UP000694906">
    <property type="component" value="Unplaced"/>
</dbReference>
<sequence>MGDPLWTRTEQLFADYLQFCARDPGTNGLPPRTPEAALLRTAAQELLRGHGRYFARYRDYGGNRAELLEMLADAIVPDDCKPTWLRVVTLATLAGTLLEHPGSSGREKVARDCRRMVARLCARFVGRHRAWLEAQGDWDGFCQSFSDPLPMSYWRGWLAQSFVSCILATVLIYLWSRVYRFCY</sequence>
<evidence type="ECO:0000256" key="3">
    <source>
        <dbReference type="ARBA" id="ARBA00022692"/>
    </source>
</evidence>
<reference evidence="10" key="1">
    <citation type="submission" date="2025-08" db="UniProtKB">
        <authorList>
            <consortium name="RefSeq"/>
        </authorList>
    </citation>
    <scope>IDENTIFICATION</scope>
</reference>
<dbReference type="SUPFAM" id="SSF56854">
    <property type="entry name" value="Bcl-2 inhibitors of programmed cell death"/>
    <property type="match status" value="1"/>
</dbReference>
<dbReference type="KEGG" id="hgl:101700948"/>
<evidence type="ECO:0000256" key="6">
    <source>
        <dbReference type="ARBA" id="ARBA00023136"/>
    </source>
</evidence>
<name>A0AAX6NSD0_HETGA</name>
<protein>
    <submittedName>
        <fullName evidence="10">Bcl-2-like protein 10 isoform X2</fullName>
    </submittedName>
</protein>